<dbReference type="InterPro" id="IPR053144">
    <property type="entry name" value="Acetyltransferase_Butenolide"/>
</dbReference>
<proteinExistence type="predicted"/>
<dbReference type="PANTHER" id="PTHR43233">
    <property type="entry name" value="FAMILY N-ACETYLTRANSFERASE, PUTATIVE (AFU_ORTHOLOGUE AFUA_6G03350)-RELATED"/>
    <property type="match status" value="1"/>
</dbReference>
<dbReference type="Proteomes" id="UP000326912">
    <property type="component" value="Unassembled WGS sequence"/>
</dbReference>
<dbReference type="PANTHER" id="PTHR43233:SF1">
    <property type="entry name" value="FAMILY N-ACETYLTRANSFERASE, PUTATIVE (AFU_ORTHOLOGUE AFUA_6G03350)-RELATED"/>
    <property type="match status" value="1"/>
</dbReference>
<dbReference type="SUPFAM" id="SSF55729">
    <property type="entry name" value="Acyl-CoA N-acyltransferases (Nat)"/>
    <property type="match status" value="1"/>
</dbReference>
<gene>
    <name evidence="2" type="ORF">KDW_40640</name>
</gene>
<feature type="domain" description="N-acetyltransferase" evidence="1">
    <location>
        <begin position="1"/>
        <end position="87"/>
    </location>
</feature>
<dbReference type="EMBL" id="BKZW01000002">
    <property type="protein sequence ID" value="GER89902.1"/>
    <property type="molecule type" value="Genomic_DNA"/>
</dbReference>
<dbReference type="PROSITE" id="PS51186">
    <property type="entry name" value="GNAT"/>
    <property type="match status" value="1"/>
</dbReference>
<dbReference type="Gene3D" id="3.40.630.30">
    <property type="match status" value="1"/>
</dbReference>
<keyword evidence="3" id="KW-1185">Reference proteome</keyword>
<protein>
    <recommendedName>
        <fullName evidence="1">N-acetyltransferase domain-containing protein</fullName>
    </recommendedName>
</protein>
<comment type="caution">
    <text evidence="2">The sequence shown here is derived from an EMBL/GenBank/DDBJ whole genome shotgun (WGS) entry which is preliminary data.</text>
</comment>
<name>A0A5J4KS16_9CHLR</name>
<dbReference type="Pfam" id="PF13508">
    <property type="entry name" value="Acetyltransf_7"/>
    <property type="match status" value="1"/>
</dbReference>
<organism evidence="2 3">
    <name type="scientific">Dictyobacter vulcani</name>
    <dbReference type="NCBI Taxonomy" id="2607529"/>
    <lineage>
        <taxon>Bacteria</taxon>
        <taxon>Bacillati</taxon>
        <taxon>Chloroflexota</taxon>
        <taxon>Ktedonobacteria</taxon>
        <taxon>Ktedonobacterales</taxon>
        <taxon>Dictyobacteraceae</taxon>
        <taxon>Dictyobacter</taxon>
    </lineage>
</organism>
<evidence type="ECO:0000313" key="3">
    <source>
        <dbReference type="Proteomes" id="UP000326912"/>
    </source>
</evidence>
<evidence type="ECO:0000313" key="2">
    <source>
        <dbReference type="EMBL" id="GER89902.1"/>
    </source>
</evidence>
<accession>A0A5J4KS16</accession>
<dbReference type="InterPro" id="IPR000182">
    <property type="entry name" value="GNAT_dom"/>
</dbReference>
<evidence type="ECO:0000259" key="1">
    <source>
        <dbReference type="PROSITE" id="PS51186"/>
    </source>
</evidence>
<dbReference type="AlphaFoldDB" id="A0A5J4KS16"/>
<reference evidence="2 3" key="1">
    <citation type="submission" date="2019-10" db="EMBL/GenBank/DDBJ databases">
        <title>Dictyobacter vulcani sp. nov., within the class Ktedonobacteria, isolated from soil of volcanic Mt. Zao.</title>
        <authorList>
            <person name="Zheng Y."/>
            <person name="Wang C.M."/>
            <person name="Sakai Y."/>
            <person name="Abe K."/>
            <person name="Yokota A."/>
            <person name="Yabe S."/>
        </authorList>
    </citation>
    <scope>NUCLEOTIDE SEQUENCE [LARGE SCALE GENOMIC DNA]</scope>
    <source>
        <strain evidence="2 3">W12</strain>
    </source>
</reference>
<dbReference type="GO" id="GO:0016747">
    <property type="term" value="F:acyltransferase activity, transferring groups other than amino-acyl groups"/>
    <property type="evidence" value="ECO:0007669"/>
    <property type="project" value="InterPro"/>
</dbReference>
<sequence length="87" mass="9564">MIGCGRVIGDGGLCFYVQDIIVLPGYQGQGLGRRIMEKIMDYLRENAHPGGFVGLMAAKGAAGFYLKYGFLERPTPDYGPGMILFWK</sequence>
<dbReference type="CDD" id="cd04301">
    <property type="entry name" value="NAT_SF"/>
    <property type="match status" value="1"/>
</dbReference>
<dbReference type="InterPro" id="IPR016181">
    <property type="entry name" value="Acyl_CoA_acyltransferase"/>
</dbReference>